<dbReference type="Proteomes" id="UP000663722">
    <property type="component" value="Chromosome"/>
</dbReference>
<dbReference type="PANTHER" id="PTHR41317:SF1">
    <property type="entry name" value="PD-(D_E)XK NUCLEASE FAMILY TRANSPOSASE"/>
    <property type="match status" value="1"/>
</dbReference>
<evidence type="ECO:0000313" key="2">
    <source>
        <dbReference type="EMBL" id="QTA84756.1"/>
    </source>
</evidence>
<keyword evidence="3" id="KW-1185">Reference proteome</keyword>
<evidence type="ECO:0000313" key="3">
    <source>
        <dbReference type="Proteomes" id="UP000663722"/>
    </source>
</evidence>
<proteinExistence type="predicted"/>
<dbReference type="PANTHER" id="PTHR41317">
    <property type="entry name" value="PD-(D_E)XK NUCLEASE FAMILY TRANSPOSASE"/>
    <property type="match status" value="1"/>
</dbReference>
<dbReference type="Pfam" id="PF12784">
    <property type="entry name" value="PDDEXK_2"/>
    <property type="match status" value="1"/>
</dbReference>
<gene>
    <name evidence="2" type="ORF">dnm_007560</name>
</gene>
<evidence type="ECO:0000256" key="1">
    <source>
        <dbReference type="SAM" id="MobiDB-lite"/>
    </source>
</evidence>
<name>A0A975BG57_9BACT</name>
<dbReference type="AlphaFoldDB" id="A0A975BG57"/>
<dbReference type="InterPro" id="IPR010106">
    <property type="entry name" value="RpnA"/>
</dbReference>
<sequence>MQNPCGESTEPMKICLYNDVAFKWAFGRQEQTKPLISLLNAVTGYDHPGTLFGKVRIMNPFDISKYQEDKMGILDLRVKEKRTGTWADVEMQVAHQKFYPERSMFYLAGLYRDQLNAGEDYAALRPCHGIHILMSDLLEDETDWYNCYRMTNVKSHKLLSRHWNLYYLELGKFQEAMRKKGVSWNPLEQWCGFLSGTHEPSEPLEEKFRNNKGIMEVHEMLQEFTEDERLREQYRLHEAWLRDQRSIERERREIKEKLAAETRLRKKAEAEKRKAEAELKKREKKAEAEKRKAEAELKKREKKAEAELKERERCSVLALREAGYADERIAEMLGIPEDRVKAVRK</sequence>
<protein>
    <submittedName>
        <fullName evidence="2">Transposase, RpnA-like</fullName>
    </submittedName>
</protein>
<organism evidence="2 3">
    <name type="scientific">Desulfonema magnum</name>
    <dbReference type="NCBI Taxonomy" id="45655"/>
    <lineage>
        <taxon>Bacteria</taxon>
        <taxon>Pseudomonadati</taxon>
        <taxon>Thermodesulfobacteriota</taxon>
        <taxon>Desulfobacteria</taxon>
        <taxon>Desulfobacterales</taxon>
        <taxon>Desulfococcaceae</taxon>
        <taxon>Desulfonema</taxon>
    </lineage>
</organism>
<dbReference type="NCBIfam" id="TIGR01784">
    <property type="entry name" value="T_den_put_tspse"/>
    <property type="match status" value="1"/>
</dbReference>
<reference evidence="2" key="1">
    <citation type="journal article" date="2021" name="Microb. Physiol.">
        <title>Proteogenomic Insights into the Physiology of Marine, Sulfate-Reducing, Filamentous Desulfonema limicola and Desulfonema magnum.</title>
        <authorList>
            <person name="Schnaars V."/>
            <person name="Wohlbrand L."/>
            <person name="Scheve S."/>
            <person name="Hinrichs C."/>
            <person name="Reinhardt R."/>
            <person name="Rabus R."/>
        </authorList>
    </citation>
    <scope>NUCLEOTIDE SEQUENCE</scope>
    <source>
        <strain evidence="2">4be13</strain>
    </source>
</reference>
<dbReference type="KEGG" id="dmm:dnm_007560"/>
<feature type="region of interest" description="Disordered" evidence="1">
    <location>
        <begin position="265"/>
        <end position="307"/>
    </location>
</feature>
<accession>A0A975BG57</accession>
<dbReference type="EMBL" id="CP061800">
    <property type="protein sequence ID" value="QTA84756.1"/>
    <property type="molecule type" value="Genomic_DNA"/>
</dbReference>